<accession>A0A1M4WGR1</accession>
<keyword evidence="3" id="KW-1015">Disulfide bond</keyword>
<dbReference type="GO" id="GO:0016209">
    <property type="term" value="F:antioxidant activity"/>
    <property type="evidence" value="ECO:0007669"/>
    <property type="project" value="InterPro"/>
</dbReference>
<comment type="subcellular location">
    <subcellularLocation>
        <location evidence="1">Cell envelope</location>
    </subcellularLocation>
</comment>
<evidence type="ECO:0000256" key="3">
    <source>
        <dbReference type="ARBA" id="ARBA00023157"/>
    </source>
</evidence>
<keyword evidence="7" id="KW-1185">Reference proteome</keyword>
<evidence type="ECO:0000256" key="2">
    <source>
        <dbReference type="ARBA" id="ARBA00022748"/>
    </source>
</evidence>
<dbReference type="InterPro" id="IPR000866">
    <property type="entry name" value="AhpC/TSA"/>
</dbReference>
<evidence type="ECO:0000313" key="7">
    <source>
        <dbReference type="Proteomes" id="UP000184041"/>
    </source>
</evidence>
<dbReference type="EMBL" id="FQUS01000003">
    <property type="protein sequence ID" value="SHE80439.1"/>
    <property type="molecule type" value="Genomic_DNA"/>
</dbReference>
<evidence type="ECO:0000256" key="1">
    <source>
        <dbReference type="ARBA" id="ARBA00004196"/>
    </source>
</evidence>
<evidence type="ECO:0000313" key="6">
    <source>
        <dbReference type="EMBL" id="SHE80439.1"/>
    </source>
</evidence>
<dbReference type="InterPro" id="IPR050553">
    <property type="entry name" value="Thioredoxin_ResA/DsbE_sf"/>
</dbReference>
<dbReference type="GO" id="GO:0017004">
    <property type="term" value="P:cytochrome complex assembly"/>
    <property type="evidence" value="ECO:0007669"/>
    <property type="project" value="UniProtKB-KW"/>
</dbReference>
<feature type="domain" description="Thioredoxin" evidence="5">
    <location>
        <begin position="50"/>
        <end position="189"/>
    </location>
</feature>
<keyword evidence="2" id="KW-0201">Cytochrome c-type biogenesis</keyword>
<dbReference type="PANTHER" id="PTHR42852">
    <property type="entry name" value="THIOL:DISULFIDE INTERCHANGE PROTEIN DSBE"/>
    <property type="match status" value="1"/>
</dbReference>
<dbReference type="PANTHER" id="PTHR42852:SF6">
    <property type="entry name" value="THIOL:DISULFIDE INTERCHANGE PROTEIN DSBE"/>
    <property type="match status" value="1"/>
</dbReference>
<dbReference type="InterPro" id="IPR017937">
    <property type="entry name" value="Thioredoxin_CS"/>
</dbReference>
<organism evidence="6 7">
    <name type="scientific">Fodinibius roseus</name>
    <dbReference type="NCBI Taxonomy" id="1194090"/>
    <lineage>
        <taxon>Bacteria</taxon>
        <taxon>Pseudomonadati</taxon>
        <taxon>Balneolota</taxon>
        <taxon>Balneolia</taxon>
        <taxon>Balneolales</taxon>
        <taxon>Balneolaceae</taxon>
        <taxon>Fodinibius</taxon>
    </lineage>
</organism>
<evidence type="ECO:0000259" key="5">
    <source>
        <dbReference type="PROSITE" id="PS51352"/>
    </source>
</evidence>
<dbReference type="SUPFAM" id="SSF52833">
    <property type="entry name" value="Thioredoxin-like"/>
    <property type="match status" value="1"/>
</dbReference>
<dbReference type="STRING" id="1194090.SAMN05443144_103216"/>
<protein>
    <submittedName>
        <fullName evidence="6">Peroxiredoxin</fullName>
    </submittedName>
</protein>
<dbReference type="InterPro" id="IPR036249">
    <property type="entry name" value="Thioredoxin-like_sf"/>
</dbReference>
<dbReference type="CDD" id="cd02966">
    <property type="entry name" value="TlpA_like_family"/>
    <property type="match status" value="1"/>
</dbReference>
<gene>
    <name evidence="6" type="ORF">SAMN05443144_103216</name>
</gene>
<sequence>MPVITFISLSLAFFTPTGQPDRAIFLHTATAPASDGRQISREGISRTDTTRQLNDAPDFTLTQMNGESFTLSEHEGKVVVLNIWATWCGPCRKEIPDFVEIQEEMRDEDVLFVGVSLDEEGWEVVRPFARKYEVNYPLVVDDGSVFDGYGPFRGIPMTFVINKKGKLEYVAPGMVNKKTIKPILEKLARR</sequence>
<dbReference type="Pfam" id="PF00578">
    <property type="entry name" value="AhpC-TSA"/>
    <property type="match status" value="1"/>
</dbReference>
<evidence type="ECO:0000256" key="4">
    <source>
        <dbReference type="ARBA" id="ARBA00023284"/>
    </source>
</evidence>
<dbReference type="PROSITE" id="PS51352">
    <property type="entry name" value="THIOREDOXIN_2"/>
    <property type="match status" value="1"/>
</dbReference>
<dbReference type="AlphaFoldDB" id="A0A1M4WGR1"/>
<dbReference type="Gene3D" id="3.40.30.10">
    <property type="entry name" value="Glutaredoxin"/>
    <property type="match status" value="1"/>
</dbReference>
<dbReference type="GO" id="GO:0016491">
    <property type="term" value="F:oxidoreductase activity"/>
    <property type="evidence" value="ECO:0007669"/>
    <property type="project" value="InterPro"/>
</dbReference>
<dbReference type="GO" id="GO:0030313">
    <property type="term" value="C:cell envelope"/>
    <property type="evidence" value="ECO:0007669"/>
    <property type="project" value="UniProtKB-SubCell"/>
</dbReference>
<dbReference type="Proteomes" id="UP000184041">
    <property type="component" value="Unassembled WGS sequence"/>
</dbReference>
<dbReference type="PROSITE" id="PS00194">
    <property type="entry name" value="THIOREDOXIN_1"/>
    <property type="match status" value="1"/>
</dbReference>
<name>A0A1M4WGR1_9BACT</name>
<keyword evidence="4" id="KW-0676">Redox-active center</keyword>
<reference evidence="6 7" key="1">
    <citation type="submission" date="2016-11" db="EMBL/GenBank/DDBJ databases">
        <authorList>
            <person name="Jaros S."/>
            <person name="Januszkiewicz K."/>
            <person name="Wedrychowicz H."/>
        </authorList>
    </citation>
    <scope>NUCLEOTIDE SEQUENCE [LARGE SCALE GENOMIC DNA]</scope>
    <source>
        <strain evidence="6 7">DSM 21986</strain>
    </source>
</reference>
<proteinExistence type="predicted"/>
<dbReference type="InterPro" id="IPR013766">
    <property type="entry name" value="Thioredoxin_domain"/>
</dbReference>